<gene>
    <name evidence="1" type="ORF">QFC20_006015</name>
</gene>
<evidence type="ECO:0000313" key="1">
    <source>
        <dbReference type="EMBL" id="KAJ9098305.1"/>
    </source>
</evidence>
<proteinExistence type="predicted"/>
<dbReference type="Proteomes" id="UP001230649">
    <property type="component" value="Unassembled WGS sequence"/>
</dbReference>
<name>A0ACC2VFX9_9TREE</name>
<comment type="caution">
    <text evidence="1">The sequence shown here is derived from an EMBL/GenBank/DDBJ whole genome shotgun (WGS) entry which is preliminary data.</text>
</comment>
<dbReference type="EMBL" id="JASBWS010000095">
    <property type="protein sequence ID" value="KAJ9098305.1"/>
    <property type="molecule type" value="Genomic_DNA"/>
</dbReference>
<reference evidence="1" key="1">
    <citation type="submission" date="2023-04" db="EMBL/GenBank/DDBJ databases">
        <title>Draft Genome sequencing of Naganishia species isolated from polar environments using Oxford Nanopore Technology.</title>
        <authorList>
            <person name="Leo P."/>
            <person name="Venkateswaran K."/>
        </authorList>
    </citation>
    <scope>NUCLEOTIDE SEQUENCE</scope>
    <source>
        <strain evidence="1">MNA-CCFEE 5262</strain>
    </source>
</reference>
<organism evidence="1 2">
    <name type="scientific">Naganishia adeliensis</name>
    <dbReference type="NCBI Taxonomy" id="92952"/>
    <lineage>
        <taxon>Eukaryota</taxon>
        <taxon>Fungi</taxon>
        <taxon>Dikarya</taxon>
        <taxon>Basidiomycota</taxon>
        <taxon>Agaricomycotina</taxon>
        <taxon>Tremellomycetes</taxon>
        <taxon>Filobasidiales</taxon>
        <taxon>Filobasidiaceae</taxon>
        <taxon>Naganishia</taxon>
    </lineage>
</organism>
<sequence>MNVAAANTFDVPKQHLIASAQSFADNLKVFSEHLGGPVSGLACREDLDSATLDRQQDIRWVLRLMSSFELFLAQTSSARDVQLETDEEQCDLKACATTGTERSESREEWRELQQQYERLQRDYLALVFHSKYASLVRRRPEDLVAISLGPPITFRVTEDESPDVESDTAAHTNSIKQTGSGRRDDEDRCTTSRSSYSKTIASPAPTACQITQDPVTDALGSRSMHKRTPSGQLLKIKRRSLVTPGDSICLRSDIPPGASARSSISADSEQTEGPTSSISSSSSGKFKLKRSGTLWERSDSGVQF</sequence>
<accession>A0ACC2VFX9</accession>
<keyword evidence="2" id="KW-1185">Reference proteome</keyword>
<evidence type="ECO:0000313" key="2">
    <source>
        <dbReference type="Proteomes" id="UP001230649"/>
    </source>
</evidence>
<protein>
    <submittedName>
        <fullName evidence="1">Uncharacterized protein</fullName>
    </submittedName>
</protein>